<dbReference type="GO" id="GO:0005886">
    <property type="term" value="C:plasma membrane"/>
    <property type="evidence" value="ECO:0007669"/>
    <property type="project" value="UniProtKB-SubCell"/>
</dbReference>
<feature type="transmembrane region" description="Helical" evidence="6">
    <location>
        <begin position="147"/>
        <end position="173"/>
    </location>
</feature>
<organism evidence="9 10">
    <name type="scientific">Alcaligenes xylosoxydans xylosoxydans</name>
    <name type="common">Achromobacter xylosoxidans</name>
    <dbReference type="NCBI Taxonomy" id="85698"/>
    <lineage>
        <taxon>Bacteria</taxon>
        <taxon>Pseudomonadati</taxon>
        <taxon>Pseudomonadota</taxon>
        <taxon>Betaproteobacteria</taxon>
        <taxon>Burkholderiales</taxon>
        <taxon>Alcaligenaceae</taxon>
        <taxon>Achromobacter</taxon>
    </lineage>
</organism>
<evidence type="ECO:0000313" key="10">
    <source>
        <dbReference type="Proteomes" id="UP000187251"/>
    </source>
</evidence>
<feature type="domain" description="Major facilitator superfamily (MFS) profile" evidence="7">
    <location>
        <begin position="14"/>
        <end position="434"/>
    </location>
</feature>
<evidence type="ECO:0000313" key="8">
    <source>
        <dbReference type="EMBL" id="MCZ8405059.1"/>
    </source>
</evidence>
<accession>A0A0D6HCC6</accession>
<dbReference type="InterPro" id="IPR036259">
    <property type="entry name" value="MFS_trans_sf"/>
</dbReference>
<dbReference type="InterPro" id="IPR020846">
    <property type="entry name" value="MFS_dom"/>
</dbReference>
<comment type="subcellular location">
    <subcellularLocation>
        <location evidence="1">Cell membrane</location>
        <topology evidence="1">Multi-pass membrane protein</topology>
    </subcellularLocation>
</comment>
<dbReference type="PIRSF" id="PIRSF002808">
    <property type="entry name" value="Hexose_phosphate_transp"/>
    <property type="match status" value="1"/>
</dbReference>
<dbReference type="GeneID" id="75276288"/>
<dbReference type="GO" id="GO:0022857">
    <property type="term" value="F:transmembrane transporter activity"/>
    <property type="evidence" value="ECO:0007669"/>
    <property type="project" value="InterPro"/>
</dbReference>
<keyword evidence="2" id="KW-1003">Cell membrane</keyword>
<evidence type="ECO:0000256" key="3">
    <source>
        <dbReference type="ARBA" id="ARBA00022692"/>
    </source>
</evidence>
<dbReference type="SUPFAM" id="SSF103473">
    <property type="entry name" value="MFS general substrate transporter"/>
    <property type="match status" value="1"/>
</dbReference>
<keyword evidence="4 6" id="KW-1133">Transmembrane helix</keyword>
<evidence type="ECO:0000313" key="9">
    <source>
        <dbReference type="EMBL" id="OMG89769.1"/>
    </source>
</evidence>
<dbReference type="EMBL" id="JAPZVI010000033">
    <property type="protein sequence ID" value="MCZ8405059.1"/>
    <property type="molecule type" value="Genomic_DNA"/>
</dbReference>
<evidence type="ECO:0000256" key="2">
    <source>
        <dbReference type="ARBA" id="ARBA00022475"/>
    </source>
</evidence>
<dbReference type="CDD" id="cd17319">
    <property type="entry name" value="MFS_ExuT_GudP_like"/>
    <property type="match status" value="1"/>
</dbReference>
<evidence type="ECO:0000256" key="6">
    <source>
        <dbReference type="SAM" id="Phobius"/>
    </source>
</evidence>
<dbReference type="PATRIC" id="fig|85698.15.peg.4927"/>
<feature type="transmembrane region" description="Helical" evidence="6">
    <location>
        <begin position="317"/>
        <end position="337"/>
    </location>
</feature>
<dbReference type="Proteomes" id="UP001141992">
    <property type="component" value="Unassembled WGS sequence"/>
</dbReference>
<dbReference type="OrthoDB" id="8596007at2"/>
<dbReference type="Gene3D" id="1.20.1250.20">
    <property type="entry name" value="MFS general substrate transporter like domains"/>
    <property type="match status" value="2"/>
</dbReference>
<dbReference type="eggNOG" id="COG2271">
    <property type="taxonomic scope" value="Bacteria"/>
</dbReference>
<evidence type="ECO:0000256" key="1">
    <source>
        <dbReference type="ARBA" id="ARBA00004651"/>
    </source>
</evidence>
<reference evidence="8" key="2">
    <citation type="submission" date="2022-12" db="EMBL/GenBank/DDBJ databases">
        <authorList>
            <person name="Voronina O.L."/>
            <person name="Kunda M.S."/>
            <person name="Ryzhova N."/>
            <person name="Aksenova E.I."/>
        </authorList>
    </citation>
    <scope>NUCLEOTIDE SEQUENCE</scope>
    <source>
        <strain evidence="8">SCCH136:Ach223948</strain>
    </source>
</reference>
<proteinExistence type="predicted"/>
<dbReference type="PANTHER" id="PTHR11662">
    <property type="entry name" value="SOLUTE CARRIER FAMILY 17"/>
    <property type="match status" value="1"/>
</dbReference>
<dbReference type="Pfam" id="PF07690">
    <property type="entry name" value="MFS_1"/>
    <property type="match status" value="2"/>
</dbReference>
<dbReference type="RefSeq" id="WP_006386417.1">
    <property type="nucleotide sequence ID" value="NZ_CABIYZ010000001.1"/>
</dbReference>
<feature type="transmembrane region" description="Helical" evidence="6">
    <location>
        <begin position="247"/>
        <end position="268"/>
    </location>
</feature>
<dbReference type="KEGG" id="axx:ERS451415_02324"/>
<feature type="transmembrane region" description="Helical" evidence="6">
    <location>
        <begin position="53"/>
        <end position="73"/>
    </location>
</feature>
<dbReference type="PROSITE" id="PS50850">
    <property type="entry name" value="MFS"/>
    <property type="match status" value="1"/>
</dbReference>
<feature type="transmembrane region" description="Helical" evidence="6">
    <location>
        <begin position="408"/>
        <end position="427"/>
    </location>
</feature>
<dbReference type="Proteomes" id="UP000187251">
    <property type="component" value="Unassembled WGS sequence"/>
</dbReference>
<name>A0A0D6HCC6_ALCXX</name>
<evidence type="ECO:0000259" key="7">
    <source>
        <dbReference type="PROSITE" id="PS50850"/>
    </source>
</evidence>
<dbReference type="InterPro" id="IPR011701">
    <property type="entry name" value="MFS"/>
</dbReference>
<keyword evidence="3 6" id="KW-0812">Transmembrane</keyword>
<feature type="transmembrane region" description="Helical" evidence="6">
    <location>
        <begin position="343"/>
        <end position="368"/>
    </location>
</feature>
<dbReference type="InterPro" id="IPR000849">
    <property type="entry name" value="Sugar_P_transporter"/>
</dbReference>
<gene>
    <name evidence="9" type="ORF">BIZ92_23455</name>
    <name evidence="8" type="ORF">O9570_26635</name>
</gene>
<evidence type="ECO:0000256" key="4">
    <source>
        <dbReference type="ARBA" id="ARBA00022989"/>
    </source>
</evidence>
<feature type="transmembrane region" description="Helical" evidence="6">
    <location>
        <begin position="380"/>
        <end position="402"/>
    </location>
</feature>
<dbReference type="EMBL" id="MJMN01000009">
    <property type="protein sequence ID" value="OMG89769.1"/>
    <property type="molecule type" value="Genomic_DNA"/>
</dbReference>
<dbReference type="PANTHER" id="PTHR11662:SF399">
    <property type="entry name" value="FI19708P1-RELATED"/>
    <property type="match status" value="1"/>
</dbReference>
<feature type="transmembrane region" description="Helical" evidence="6">
    <location>
        <begin position="80"/>
        <end position="98"/>
    </location>
</feature>
<sequence>MTLESRNSRFRYRIFTMVVLLALINYIDRGAMSYAAAHITGEYGLDRGDWGAVLGYFGYGYMVGALFGGMLADRYGPRKVWIVAGVTWSIFEIATAWAGDFGLAFLGGSALAGFATIRILFGAAEGPAYSIINKTIANWATPRERGFVVGFGLLSTPLGALLTAPVAVGLLSLTGSWRAMFYILGAAGLLVLVLFMRIFTDRPDTNPRVSPAELREIQAARAEQAAAGQGGDAPALPWWSFFRSKTLVLNTLGYFSFNYVNFLLLTWTPKYLQDTFGYSLSSLWYMGMIPWTGACVTVLLGGRISDMLARRTGNLKIARSWFAAGCLLATTLCFLLVSQAQSVFAVIALMTLANALNAMPNSVYWAVVIDTAPASRVGTFSGLMHFFANIASILAPTLTGYLAARHGYSVMFVAASVATAVGMIAMLQVRPGVGPRLPANYQGATR</sequence>
<dbReference type="AlphaFoldDB" id="A0A0D6HCC6"/>
<comment type="caution">
    <text evidence="9">The sequence shown here is derived from an EMBL/GenBank/DDBJ whole genome shotgun (WGS) entry which is preliminary data.</text>
</comment>
<protein>
    <submittedName>
        <fullName evidence="9">MFS transporter</fullName>
    </submittedName>
</protein>
<evidence type="ECO:0000256" key="5">
    <source>
        <dbReference type="ARBA" id="ARBA00023136"/>
    </source>
</evidence>
<feature type="transmembrane region" description="Helical" evidence="6">
    <location>
        <begin position="104"/>
        <end position="126"/>
    </location>
</feature>
<reference evidence="9 10" key="1">
    <citation type="submission" date="2016-09" db="EMBL/GenBank/DDBJ databases">
        <title>Phylogenomics of Achromobacter.</title>
        <authorList>
            <person name="Jeukens J."/>
            <person name="Freschi L."/>
            <person name="Vincent A.T."/>
            <person name="Emond-Rheault J.-G."/>
            <person name="Kukavica-Ibrulj I."/>
            <person name="Charette S.J."/>
            <person name="Levesque R.C."/>
        </authorList>
    </citation>
    <scope>NUCLEOTIDE SEQUENCE [LARGE SCALE GENOMIC DNA]</scope>
    <source>
        <strain evidence="9 10">AUS488</strain>
    </source>
</reference>
<feature type="transmembrane region" description="Helical" evidence="6">
    <location>
        <begin position="283"/>
        <end position="305"/>
    </location>
</feature>
<keyword evidence="5 6" id="KW-0472">Membrane</keyword>
<feature type="transmembrane region" description="Helical" evidence="6">
    <location>
        <begin position="179"/>
        <end position="199"/>
    </location>
</feature>
<accession>A0A0M7FM54</accession>
<dbReference type="InterPro" id="IPR050382">
    <property type="entry name" value="MFS_Na/Anion_cotransporter"/>
</dbReference>